<organism evidence="1 2">
    <name type="scientific">Acetobacter aceti</name>
    <dbReference type="NCBI Taxonomy" id="435"/>
    <lineage>
        <taxon>Bacteria</taxon>
        <taxon>Pseudomonadati</taxon>
        <taxon>Pseudomonadota</taxon>
        <taxon>Alphaproteobacteria</taxon>
        <taxon>Acetobacterales</taxon>
        <taxon>Acetobacteraceae</taxon>
        <taxon>Acetobacter</taxon>
        <taxon>Acetobacter subgen. Acetobacter</taxon>
    </lineage>
</organism>
<accession>A0A1U9KI28</accession>
<sequence>MALATFDLLSSVITANSPLSVVFTDWLSITPALGEASRPSISRRFMTSTVFIASNSPASRHA</sequence>
<reference evidence="1 2" key="1">
    <citation type="submission" date="2016-03" db="EMBL/GenBank/DDBJ databases">
        <title>Acetic acid bacteria sequencing.</title>
        <authorList>
            <person name="Brandt J."/>
            <person name="Jakob F."/>
            <person name="Vogel R.F."/>
        </authorList>
    </citation>
    <scope>NUCLEOTIDE SEQUENCE [LARGE SCALE GENOMIC DNA]</scope>
    <source>
        <strain evidence="1 2">TMW2.1153</strain>
    </source>
</reference>
<name>A0A1U9KI28_ACEAC</name>
<dbReference type="STRING" id="435.A0U92_12500"/>
<dbReference type="AlphaFoldDB" id="A0A1U9KI28"/>
<proteinExistence type="predicted"/>
<dbReference type="EMBL" id="CP014692">
    <property type="protein sequence ID" value="AQS85465.1"/>
    <property type="molecule type" value="Genomic_DNA"/>
</dbReference>
<protein>
    <submittedName>
        <fullName evidence="1">Uncharacterized protein</fullName>
    </submittedName>
</protein>
<dbReference type="KEGG" id="aace:A0U92_12500"/>
<gene>
    <name evidence="1" type="ORF">A0U92_12500</name>
</gene>
<evidence type="ECO:0000313" key="2">
    <source>
        <dbReference type="Proteomes" id="UP000188937"/>
    </source>
</evidence>
<keyword evidence="2" id="KW-1185">Reference proteome</keyword>
<dbReference type="Proteomes" id="UP000188937">
    <property type="component" value="Chromosome"/>
</dbReference>
<evidence type="ECO:0000313" key="1">
    <source>
        <dbReference type="EMBL" id="AQS85465.1"/>
    </source>
</evidence>